<dbReference type="OMA" id="NREMPSD"/>
<dbReference type="GO" id="GO:0035267">
    <property type="term" value="C:NuA4 histone acetyltransferase complex"/>
    <property type="evidence" value="ECO:0007669"/>
    <property type="project" value="EnsemblMetazoa"/>
</dbReference>
<gene>
    <name evidence="8" type="primary">Dere\GG10614</name>
    <name evidence="8" type="synonym">dere_GLEANR_10522</name>
    <name evidence="8" type="synonym">GG10614</name>
    <name evidence="8" type="ORF">Dere_GG10614</name>
</gene>
<comment type="subcellular location">
    <subcellularLocation>
        <location evidence="1">Nucleus</location>
    </subcellularLocation>
</comment>
<feature type="compositionally biased region" description="Polar residues" evidence="7">
    <location>
        <begin position="125"/>
        <end position="136"/>
    </location>
</feature>
<dbReference type="Proteomes" id="UP000008711">
    <property type="component" value="Unassembled WGS sequence"/>
</dbReference>
<dbReference type="KEGG" id="der:6542354"/>
<keyword evidence="5" id="KW-0804">Transcription</keyword>
<dbReference type="GO" id="GO:0005634">
    <property type="term" value="C:nucleus"/>
    <property type="evidence" value="ECO:0007669"/>
    <property type="project" value="UniProtKB-SubCell"/>
</dbReference>
<dbReference type="InterPro" id="IPR012423">
    <property type="entry name" value="Eaf7/MRGBP"/>
</dbReference>
<dbReference type="OrthoDB" id="5595141at2759"/>
<evidence type="ECO:0000313" key="9">
    <source>
        <dbReference type="Proteomes" id="UP000008711"/>
    </source>
</evidence>
<evidence type="ECO:0000256" key="2">
    <source>
        <dbReference type="ARBA" id="ARBA00007117"/>
    </source>
</evidence>
<dbReference type="PANTHER" id="PTHR13581:SF5">
    <property type="entry name" value="MRG_MORF4L-BINDING PROTEIN"/>
    <property type="match status" value="1"/>
</dbReference>
<organism evidence="8 9">
    <name type="scientific">Drosophila erecta</name>
    <name type="common">Fruit fly</name>
    <dbReference type="NCBI Taxonomy" id="7220"/>
    <lineage>
        <taxon>Eukaryota</taxon>
        <taxon>Metazoa</taxon>
        <taxon>Ecdysozoa</taxon>
        <taxon>Arthropoda</taxon>
        <taxon>Hexapoda</taxon>
        <taxon>Insecta</taxon>
        <taxon>Pterygota</taxon>
        <taxon>Neoptera</taxon>
        <taxon>Endopterygota</taxon>
        <taxon>Diptera</taxon>
        <taxon>Brachycera</taxon>
        <taxon>Muscomorpha</taxon>
        <taxon>Ephydroidea</taxon>
        <taxon>Drosophilidae</taxon>
        <taxon>Drosophila</taxon>
        <taxon>Sophophora</taxon>
    </lineage>
</organism>
<dbReference type="AlphaFoldDB" id="B3N852"/>
<evidence type="ECO:0000256" key="7">
    <source>
        <dbReference type="SAM" id="MobiDB-lite"/>
    </source>
</evidence>
<evidence type="ECO:0008006" key="10">
    <source>
        <dbReference type="Google" id="ProtNLM"/>
    </source>
</evidence>
<name>B3N852_DROER</name>
<proteinExistence type="inferred from homology"/>
<dbReference type="PhylomeDB" id="B3N852"/>
<reference evidence="8 9" key="2">
    <citation type="journal article" date="2008" name="Bioinformatics">
        <title>Assembly reconciliation.</title>
        <authorList>
            <person name="Zimin A.V."/>
            <person name="Smith D.R."/>
            <person name="Sutton G."/>
            <person name="Yorke J.A."/>
        </authorList>
    </citation>
    <scope>NUCLEOTIDE SEQUENCE [LARGE SCALE GENOMIC DNA]</scope>
    <source>
        <strain evidence="8 9">TSC#14021-0224.01</strain>
    </source>
</reference>
<protein>
    <recommendedName>
        <fullName evidence="10">MRG-binding protein</fullName>
    </recommendedName>
</protein>
<evidence type="ECO:0000256" key="4">
    <source>
        <dbReference type="ARBA" id="ARBA00023015"/>
    </source>
</evidence>
<reference evidence="8 9" key="1">
    <citation type="journal article" date="2007" name="Nature">
        <title>Evolution of genes and genomes on the Drosophila phylogeny.</title>
        <authorList>
            <consortium name="Drosophila 12 Genomes Consortium"/>
            <person name="Clark A.G."/>
            <person name="Eisen M.B."/>
            <person name="Smith D.R."/>
            <person name="Bergman C.M."/>
            <person name="Oliver B."/>
            <person name="Markow T.A."/>
            <person name="Kaufman T.C."/>
            <person name="Kellis M."/>
            <person name="Gelbart W."/>
            <person name="Iyer V.N."/>
            <person name="Pollard D.A."/>
            <person name="Sackton T.B."/>
            <person name="Larracuente A.M."/>
            <person name="Singh N.D."/>
            <person name="Abad J.P."/>
            <person name="Abt D.N."/>
            <person name="Adryan B."/>
            <person name="Aguade M."/>
            <person name="Akashi H."/>
            <person name="Anderson W.W."/>
            <person name="Aquadro C.F."/>
            <person name="Ardell D.H."/>
            <person name="Arguello R."/>
            <person name="Artieri C.G."/>
            <person name="Barbash D.A."/>
            <person name="Barker D."/>
            <person name="Barsanti P."/>
            <person name="Batterham P."/>
            <person name="Batzoglou S."/>
            <person name="Begun D."/>
            <person name="Bhutkar A."/>
            <person name="Blanco E."/>
            <person name="Bosak S.A."/>
            <person name="Bradley R.K."/>
            <person name="Brand A.D."/>
            <person name="Brent M.R."/>
            <person name="Brooks A.N."/>
            <person name="Brown R.H."/>
            <person name="Butlin R.K."/>
            <person name="Caggese C."/>
            <person name="Calvi B.R."/>
            <person name="Bernardo de Carvalho A."/>
            <person name="Caspi A."/>
            <person name="Castrezana S."/>
            <person name="Celniker S.E."/>
            <person name="Chang J.L."/>
            <person name="Chapple C."/>
            <person name="Chatterji S."/>
            <person name="Chinwalla A."/>
            <person name="Civetta A."/>
            <person name="Clifton S.W."/>
            <person name="Comeron J.M."/>
            <person name="Costello J.C."/>
            <person name="Coyne J.A."/>
            <person name="Daub J."/>
            <person name="David R.G."/>
            <person name="Delcher A.L."/>
            <person name="Delehaunty K."/>
            <person name="Do C.B."/>
            <person name="Ebling H."/>
            <person name="Edwards K."/>
            <person name="Eickbush T."/>
            <person name="Evans J.D."/>
            <person name="Filipski A."/>
            <person name="Findeiss S."/>
            <person name="Freyhult E."/>
            <person name="Fulton L."/>
            <person name="Fulton R."/>
            <person name="Garcia A.C."/>
            <person name="Gardiner A."/>
            <person name="Garfield D.A."/>
            <person name="Garvin B.E."/>
            <person name="Gibson G."/>
            <person name="Gilbert D."/>
            <person name="Gnerre S."/>
            <person name="Godfrey J."/>
            <person name="Good R."/>
            <person name="Gotea V."/>
            <person name="Gravely B."/>
            <person name="Greenberg A.J."/>
            <person name="Griffiths-Jones S."/>
            <person name="Gross S."/>
            <person name="Guigo R."/>
            <person name="Gustafson E.A."/>
            <person name="Haerty W."/>
            <person name="Hahn M.W."/>
            <person name="Halligan D.L."/>
            <person name="Halpern A.L."/>
            <person name="Halter G.M."/>
            <person name="Han M.V."/>
            <person name="Heger A."/>
            <person name="Hillier L."/>
            <person name="Hinrichs A.S."/>
            <person name="Holmes I."/>
            <person name="Hoskins R.A."/>
            <person name="Hubisz M.J."/>
            <person name="Hultmark D."/>
            <person name="Huntley M.A."/>
            <person name="Jaffe D.B."/>
            <person name="Jagadeeshan S."/>
            <person name="Jeck W.R."/>
            <person name="Johnson J."/>
            <person name="Jones C.D."/>
            <person name="Jordan W.C."/>
            <person name="Karpen G.H."/>
            <person name="Kataoka E."/>
            <person name="Keightley P.D."/>
            <person name="Kheradpour P."/>
            <person name="Kirkness E.F."/>
            <person name="Koerich L.B."/>
            <person name="Kristiansen K."/>
            <person name="Kudrna D."/>
            <person name="Kulathinal R.J."/>
            <person name="Kumar S."/>
            <person name="Kwok R."/>
            <person name="Lander E."/>
            <person name="Langley C.H."/>
            <person name="Lapoint R."/>
            <person name="Lazzaro B.P."/>
            <person name="Lee S.J."/>
            <person name="Levesque L."/>
            <person name="Li R."/>
            <person name="Lin C.F."/>
            <person name="Lin M.F."/>
            <person name="Lindblad-Toh K."/>
            <person name="Llopart A."/>
            <person name="Long M."/>
            <person name="Low L."/>
            <person name="Lozovsky E."/>
            <person name="Lu J."/>
            <person name="Luo M."/>
            <person name="Machado C.A."/>
            <person name="Makalowski W."/>
            <person name="Marzo M."/>
            <person name="Matsuda M."/>
            <person name="Matzkin L."/>
            <person name="McAllister B."/>
            <person name="McBride C.S."/>
            <person name="McKernan B."/>
            <person name="McKernan K."/>
            <person name="Mendez-Lago M."/>
            <person name="Minx P."/>
            <person name="Mollenhauer M.U."/>
            <person name="Montooth K."/>
            <person name="Mount S.M."/>
            <person name="Mu X."/>
            <person name="Myers E."/>
            <person name="Negre B."/>
            <person name="Newfeld S."/>
            <person name="Nielsen R."/>
            <person name="Noor M.A."/>
            <person name="O'Grady P."/>
            <person name="Pachter L."/>
            <person name="Papaceit M."/>
            <person name="Parisi M.J."/>
            <person name="Parisi M."/>
            <person name="Parts L."/>
            <person name="Pedersen J.S."/>
            <person name="Pesole G."/>
            <person name="Phillippy A.M."/>
            <person name="Ponting C.P."/>
            <person name="Pop M."/>
            <person name="Porcelli D."/>
            <person name="Powell J.R."/>
            <person name="Prohaska S."/>
            <person name="Pruitt K."/>
            <person name="Puig M."/>
            <person name="Quesneville H."/>
            <person name="Ram K.R."/>
            <person name="Rand D."/>
            <person name="Rasmussen M.D."/>
            <person name="Reed L.K."/>
            <person name="Reenan R."/>
            <person name="Reily A."/>
            <person name="Remington K.A."/>
            <person name="Rieger T.T."/>
            <person name="Ritchie M.G."/>
            <person name="Robin C."/>
            <person name="Rogers Y.H."/>
            <person name="Rohde C."/>
            <person name="Rozas J."/>
            <person name="Rubenfield M.J."/>
            <person name="Ruiz A."/>
            <person name="Russo S."/>
            <person name="Salzberg S.L."/>
            <person name="Sanchez-Gracia A."/>
            <person name="Saranga D.J."/>
            <person name="Sato H."/>
            <person name="Schaeffer S.W."/>
            <person name="Schatz M.C."/>
            <person name="Schlenke T."/>
            <person name="Schwartz R."/>
            <person name="Segarra C."/>
            <person name="Singh R.S."/>
            <person name="Sirot L."/>
            <person name="Sirota M."/>
            <person name="Sisneros N.B."/>
            <person name="Smith C.D."/>
            <person name="Smith T.F."/>
            <person name="Spieth J."/>
            <person name="Stage D.E."/>
            <person name="Stark A."/>
            <person name="Stephan W."/>
            <person name="Strausberg R.L."/>
            <person name="Strempel S."/>
            <person name="Sturgill D."/>
            <person name="Sutton G."/>
            <person name="Sutton G.G."/>
            <person name="Tao W."/>
            <person name="Teichmann S."/>
            <person name="Tobari Y.N."/>
            <person name="Tomimura Y."/>
            <person name="Tsolas J.M."/>
            <person name="Valente V.L."/>
            <person name="Venter E."/>
            <person name="Venter J.C."/>
            <person name="Vicario S."/>
            <person name="Vieira F.G."/>
            <person name="Vilella A.J."/>
            <person name="Villasante A."/>
            <person name="Walenz B."/>
            <person name="Wang J."/>
            <person name="Wasserman M."/>
            <person name="Watts T."/>
            <person name="Wilson D."/>
            <person name="Wilson R.K."/>
            <person name="Wing R.A."/>
            <person name="Wolfner M.F."/>
            <person name="Wong A."/>
            <person name="Wong G.K."/>
            <person name="Wu C.I."/>
            <person name="Wu G."/>
            <person name="Yamamoto D."/>
            <person name="Yang H.P."/>
            <person name="Yang S.P."/>
            <person name="Yorke J.A."/>
            <person name="Yoshida K."/>
            <person name="Zdobnov E."/>
            <person name="Zhang P."/>
            <person name="Zhang Y."/>
            <person name="Zimin A.V."/>
            <person name="Baldwin J."/>
            <person name="Abdouelleil A."/>
            <person name="Abdulkadir J."/>
            <person name="Abebe A."/>
            <person name="Abera B."/>
            <person name="Abreu J."/>
            <person name="Acer S.C."/>
            <person name="Aftuck L."/>
            <person name="Alexander A."/>
            <person name="An P."/>
            <person name="Anderson E."/>
            <person name="Anderson S."/>
            <person name="Arachi H."/>
            <person name="Azer M."/>
            <person name="Bachantsang P."/>
            <person name="Barry A."/>
            <person name="Bayul T."/>
            <person name="Berlin A."/>
            <person name="Bessette D."/>
            <person name="Bloom T."/>
            <person name="Blye J."/>
            <person name="Boguslavskiy L."/>
            <person name="Bonnet C."/>
            <person name="Boukhgalter B."/>
            <person name="Bourzgui I."/>
            <person name="Brown A."/>
            <person name="Cahill P."/>
            <person name="Channer S."/>
            <person name="Cheshatsang Y."/>
            <person name="Chuda L."/>
            <person name="Citroen M."/>
            <person name="Collymore A."/>
            <person name="Cooke P."/>
            <person name="Costello M."/>
            <person name="D'Aco K."/>
            <person name="Daza R."/>
            <person name="De Haan G."/>
            <person name="DeGray S."/>
            <person name="DeMaso C."/>
            <person name="Dhargay N."/>
            <person name="Dooley K."/>
            <person name="Dooley E."/>
            <person name="Doricent M."/>
            <person name="Dorje P."/>
            <person name="Dorjee K."/>
            <person name="Dupes A."/>
            <person name="Elong R."/>
            <person name="Falk J."/>
            <person name="Farina A."/>
            <person name="Faro S."/>
            <person name="Ferguson D."/>
            <person name="Fisher S."/>
            <person name="Foley C.D."/>
            <person name="Franke A."/>
            <person name="Friedrich D."/>
            <person name="Gadbois L."/>
            <person name="Gearin G."/>
            <person name="Gearin C.R."/>
            <person name="Giannoukos G."/>
            <person name="Goode T."/>
            <person name="Graham J."/>
            <person name="Grandbois E."/>
            <person name="Grewal S."/>
            <person name="Gyaltsen K."/>
            <person name="Hafez N."/>
            <person name="Hagos B."/>
            <person name="Hall J."/>
            <person name="Henson C."/>
            <person name="Hollinger A."/>
            <person name="Honan T."/>
            <person name="Huard M.D."/>
            <person name="Hughes L."/>
            <person name="Hurhula B."/>
            <person name="Husby M.E."/>
            <person name="Kamat A."/>
            <person name="Kanga B."/>
            <person name="Kashin S."/>
            <person name="Khazanovich D."/>
            <person name="Kisner P."/>
            <person name="Lance K."/>
            <person name="Lara M."/>
            <person name="Lee W."/>
            <person name="Lennon N."/>
            <person name="Letendre F."/>
            <person name="LeVine R."/>
            <person name="Lipovsky A."/>
            <person name="Liu X."/>
            <person name="Liu J."/>
            <person name="Liu S."/>
            <person name="Lokyitsang T."/>
            <person name="Lokyitsang Y."/>
            <person name="Lubonja R."/>
            <person name="Lui A."/>
            <person name="MacDonald P."/>
            <person name="Magnisalis V."/>
            <person name="Maru K."/>
            <person name="Matthews C."/>
            <person name="McCusker W."/>
            <person name="McDonough S."/>
            <person name="Mehta T."/>
            <person name="Meldrim J."/>
            <person name="Meneus L."/>
            <person name="Mihai O."/>
            <person name="Mihalev A."/>
            <person name="Mihova T."/>
            <person name="Mittelman R."/>
            <person name="Mlenga V."/>
            <person name="Montmayeur A."/>
            <person name="Mulrain L."/>
            <person name="Navidi A."/>
            <person name="Naylor J."/>
            <person name="Negash T."/>
            <person name="Nguyen T."/>
            <person name="Nguyen N."/>
            <person name="Nicol R."/>
            <person name="Norbu C."/>
            <person name="Norbu N."/>
            <person name="Novod N."/>
            <person name="O'Neill B."/>
            <person name="Osman S."/>
            <person name="Markiewicz E."/>
            <person name="Oyono O.L."/>
            <person name="Patti C."/>
            <person name="Phunkhang P."/>
            <person name="Pierre F."/>
            <person name="Priest M."/>
            <person name="Raghuraman S."/>
            <person name="Rege F."/>
            <person name="Reyes R."/>
            <person name="Rise C."/>
            <person name="Rogov P."/>
            <person name="Ross K."/>
            <person name="Ryan E."/>
            <person name="Settipalli S."/>
            <person name="Shea T."/>
            <person name="Sherpa N."/>
            <person name="Shi L."/>
            <person name="Shih D."/>
            <person name="Sparrow T."/>
            <person name="Spaulding J."/>
            <person name="Stalker J."/>
            <person name="Stange-Thomann N."/>
            <person name="Stavropoulos S."/>
            <person name="Stone C."/>
            <person name="Strader C."/>
            <person name="Tesfaye S."/>
            <person name="Thomson T."/>
            <person name="Thoulutsang Y."/>
            <person name="Thoulutsang D."/>
            <person name="Topham K."/>
            <person name="Topping I."/>
            <person name="Tsamla T."/>
            <person name="Vassiliev H."/>
            <person name="Vo A."/>
            <person name="Wangchuk T."/>
            <person name="Wangdi T."/>
            <person name="Weiand M."/>
            <person name="Wilkinson J."/>
            <person name="Wilson A."/>
            <person name="Yadav S."/>
            <person name="Young G."/>
            <person name="Yu Q."/>
            <person name="Zembek L."/>
            <person name="Zhong D."/>
            <person name="Zimmer A."/>
            <person name="Zwirko Z."/>
            <person name="Jaffe D.B."/>
            <person name="Alvarez P."/>
            <person name="Brockman W."/>
            <person name="Butler J."/>
            <person name="Chin C."/>
            <person name="Gnerre S."/>
            <person name="Grabherr M."/>
            <person name="Kleber M."/>
            <person name="Mauceli E."/>
            <person name="MacCallum I."/>
        </authorList>
    </citation>
    <scope>NUCLEOTIDE SEQUENCE [LARGE SCALE GENOMIC DNA]</scope>
    <source>
        <strain evidence="8 9">TSC#14021-0224.01</strain>
    </source>
</reference>
<keyword evidence="3" id="KW-0156">Chromatin regulator</keyword>
<evidence type="ECO:0000256" key="6">
    <source>
        <dbReference type="ARBA" id="ARBA00023242"/>
    </source>
</evidence>
<sequence>MMAKDKGLAVAGSAAPLPAPIDHEWSAEEELQLFHAMEGLRPVGINKHFYMSCIVQRLSKSLNREMPSELIWRHLGTMYKLKELDDLEALPFPNEEREFSLPEQDYGTLQTKKTVEVHGNEETGEAQSAPPTTETNGKAPPATKVPVPANSAKEGDKKPASKPQEQLPKRPAKRTRGSMSNESISPSTTPPPVQSNKRRRI</sequence>
<feature type="compositionally biased region" description="Polar residues" evidence="7">
    <location>
        <begin position="177"/>
        <end position="187"/>
    </location>
</feature>
<evidence type="ECO:0000256" key="5">
    <source>
        <dbReference type="ARBA" id="ARBA00023163"/>
    </source>
</evidence>
<dbReference type="EMBL" id="CH954177">
    <property type="protein sequence ID" value="EDV59465.1"/>
    <property type="molecule type" value="Genomic_DNA"/>
</dbReference>
<keyword evidence="4" id="KW-0805">Transcription regulation</keyword>
<feature type="region of interest" description="Disordered" evidence="7">
    <location>
        <begin position="119"/>
        <end position="201"/>
    </location>
</feature>
<dbReference type="eggNOG" id="KOG4051">
    <property type="taxonomic scope" value="Eukaryota"/>
</dbReference>
<evidence type="ECO:0000256" key="3">
    <source>
        <dbReference type="ARBA" id="ARBA00022853"/>
    </source>
</evidence>
<dbReference type="GO" id="GO:0140861">
    <property type="term" value="P:DNA repair-dependent chromatin remodeling"/>
    <property type="evidence" value="ECO:0007669"/>
    <property type="project" value="EnsemblMetazoa"/>
</dbReference>
<dbReference type="Pfam" id="PF07904">
    <property type="entry name" value="Eaf7"/>
    <property type="match status" value="1"/>
</dbReference>
<dbReference type="PANTHER" id="PTHR13581">
    <property type="entry name" value="MRG-BINDING PROTEIN"/>
    <property type="match status" value="1"/>
</dbReference>
<accession>B3N852</accession>
<feature type="compositionally biased region" description="Low complexity" evidence="7">
    <location>
        <begin position="138"/>
        <end position="149"/>
    </location>
</feature>
<comment type="similarity">
    <text evidence="2">Belongs to the EAF7 family.</text>
</comment>
<evidence type="ECO:0000313" key="8">
    <source>
        <dbReference type="EMBL" id="EDV59465.1"/>
    </source>
</evidence>
<keyword evidence="9" id="KW-1185">Reference proteome</keyword>
<keyword evidence="6" id="KW-0539">Nucleus</keyword>
<dbReference type="GO" id="GO:0006357">
    <property type="term" value="P:regulation of transcription by RNA polymerase II"/>
    <property type="evidence" value="ECO:0007669"/>
    <property type="project" value="TreeGrafter"/>
</dbReference>
<dbReference type="HOGENOM" id="CLU_080546_2_0_1"/>
<evidence type="ECO:0000256" key="1">
    <source>
        <dbReference type="ARBA" id="ARBA00004123"/>
    </source>
</evidence>